<feature type="compositionally biased region" description="Polar residues" evidence="1">
    <location>
        <begin position="61"/>
        <end position="79"/>
    </location>
</feature>
<feature type="non-terminal residue" evidence="2">
    <location>
        <position position="1"/>
    </location>
</feature>
<feature type="non-terminal residue" evidence="2">
    <location>
        <position position="160"/>
    </location>
</feature>
<evidence type="ECO:0000313" key="3">
    <source>
        <dbReference type="Proteomes" id="UP000722791"/>
    </source>
</evidence>
<sequence>GDGPESGTRIAVVGDELHFEPFSSEAELLLRRLATASAQGLMQTSHPQQQQRKEHERPQADSGTTNVTTRSGTLSASAVTCTAKTKGTTTANSVDTATATATATRSTSASAAAAVSNVQRTTERAASFGGAGSAEQQVSDDGRRGRHGDSVRQSPEVRND</sequence>
<dbReference type="AlphaFoldDB" id="A0A8J4GEM7"/>
<feature type="region of interest" description="Disordered" evidence="1">
    <location>
        <begin position="38"/>
        <end position="160"/>
    </location>
</feature>
<dbReference type="Proteomes" id="UP000722791">
    <property type="component" value="Unassembled WGS sequence"/>
</dbReference>
<gene>
    <name evidence="2" type="ORF">Vretimale_10520</name>
</gene>
<feature type="compositionally biased region" description="Polar residues" evidence="1">
    <location>
        <begin position="40"/>
        <end position="50"/>
    </location>
</feature>
<evidence type="ECO:0000313" key="2">
    <source>
        <dbReference type="EMBL" id="GIM06116.1"/>
    </source>
</evidence>
<comment type="caution">
    <text evidence="2">The sequence shown here is derived from an EMBL/GenBank/DDBJ whole genome shotgun (WGS) entry which is preliminary data.</text>
</comment>
<reference evidence="2" key="1">
    <citation type="journal article" date="2021" name="Proc. Natl. Acad. Sci. U.S.A.">
        <title>Three genomes in the algal genus Volvox reveal the fate of a haploid sex-determining region after a transition to homothallism.</title>
        <authorList>
            <person name="Yamamoto K."/>
            <person name="Hamaji T."/>
            <person name="Kawai-Toyooka H."/>
            <person name="Matsuzaki R."/>
            <person name="Takahashi F."/>
            <person name="Nishimura Y."/>
            <person name="Kawachi M."/>
            <person name="Noguchi H."/>
            <person name="Minakuchi Y."/>
            <person name="Umen J.G."/>
            <person name="Toyoda A."/>
            <person name="Nozaki H."/>
        </authorList>
    </citation>
    <scope>NUCLEOTIDE SEQUENCE</scope>
    <source>
        <strain evidence="2">NIES-3785</strain>
    </source>
</reference>
<feature type="compositionally biased region" description="Basic and acidic residues" evidence="1">
    <location>
        <begin position="140"/>
        <end position="160"/>
    </location>
</feature>
<evidence type="ECO:0000256" key="1">
    <source>
        <dbReference type="SAM" id="MobiDB-lite"/>
    </source>
</evidence>
<accession>A0A8J4GEM7</accession>
<feature type="compositionally biased region" description="Low complexity" evidence="1">
    <location>
        <begin position="80"/>
        <end position="116"/>
    </location>
</feature>
<protein>
    <submittedName>
        <fullName evidence="2">Uncharacterized protein</fullName>
    </submittedName>
</protein>
<dbReference type="EMBL" id="BNCQ01000020">
    <property type="protein sequence ID" value="GIM06116.1"/>
    <property type="molecule type" value="Genomic_DNA"/>
</dbReference>
<organism evidence="2 3">
    <name type="scientific">Volvox reticuliferus</name>
    <dbReference type="NCBI Taxonomy" id="1737510"/>
    <lineage>
        <taxon>Eukaryota</taxon>
        <taxon>Viridiplantae</taxon>
        <taxon>Chlorophyta</taxon>
        <taxon>core chlorophytes</taxon>
        <taxon>Chlorophyceae</taxon>
        <taxon>CS clade</taxon>
        <taxon>Chlamydomonadales</taxon>
        <taxon>Volvocaceae</taxon>
        <taxon>Volvox</taxon>
    </lineage>
</organism>
<proteinExistence type="predicted"/>
<name>A0A8J4GEM7_9CHLO</name>